<accession>A0ACD0NLG9</accession>
<gene>
    <name evidence="1" type="ORF">IE53DRAFT_382704</name>
</gene>
<keyword evidence="2" id="KW-1185">Reference proteome</keyword>
<organism evidence="1 2">
    <name type="scientific">Violaceomyces palustris</name>
    <dbReference type="NCBI Taxonomy" id="1673888"/>
    <lineage>
        <taxon>Eukaryota</taxon>
        <taxon>Fungi</taxon>
        <taxon>Dikarya</taxon>
        <taxon>Basidiomycota</taxon>
        <taxon>Ustilaginomycotina</taxon>
        <taxon>Ustilaginomycetes</taxon>
        <taxon>Violaceomycetales</taxon>
        <taxon>Violaceomycetaceae</taxon>
        <taxon>Violaceomyces</taxon>
    </lineage>
</organism>
<sequence>MVSSSRRVQRKAHFAAPGHIRRKIMSASLNKELRAEHGVRALPIRKDDEVLIVRGASKGSEGKIIQVQRKKFVIHVERVHREKTSGATVPLPIHPSNVVITKLKLDKDRKTIIARKSGKAVAEKTEDAEMKDARNGGLKRWVLLLKALE</sequence>
<evidence type="ECO:0000313" key="2">
    <source>
        <dbReference type="Proteomes" id="UP000245626"/>
    </source>
</evidence>
<dbReference type="EMBL" id="KZ820786">
    <property type="protein sequence ID" value="PWN46675.1"/>
    <property type="molecule type" value="Genomic_DNA"/>
</dbReference>
<reference evidence="1 2" key="1">
    <citation type="journal article" date="2018" name="Mol. Biol. Evol.">
        <title>Broad Genomic Sampling Reveals a Smut Pathogenic Ancestry of the Fungal Clade Ustilaginomycotina.</title>
        <authorList>
            <person name="Kijpornyongpan T."/>
            <person name="Mondo S.J."/>
            <person name="Barry K."/>
            <person name="Sandor L."/>
            <person name="Lee J."/>
            <person name="Lipzen A."/>
            <person name="Pangilinan J."/>
            <person name="LaButti K."/>
            <person name="Hainaut M."/>
            <person name="Henrissat B."/>
            <person name="Grigoriev I.V."/>
            <person name="Spatafora J.W."/>
            <person name="Aime M.C."/>
        </authorList>
    </citation>
    <scope>NUCLEOTIDE SEQUENCE [LARGE SCALE GENOMIC DNA]</scope>
    <source>
        <strain evidence="1 2">SA 807</strain>
    </source>
</reference>
<protein>
    <submittedName>
        <fullName evidence="1">60S ribosomal protein L26</fullName>
    </submittedName>
</protein>
<proteinExistence type="predicted"/>
<keyword evidence="1" id="KW-0687">Ribonucleoprotein</keyword>
<dbReference type="Proteomes" id="UP000245626">
    <property type="component" value="Unassembled WGS sequence"/>
</dbReference>
<keyword evidence="1" id="KW-0689">Ribosomal protein</keyword>
<name>A0ACD0NLG9_9BASI</name>
<evidence type="ECO:0000313" key="1">
    <source>
        <dbReference type="EMBL" id="PWN46675.1"/>
    </source>
</evidence>